<accession>A0A1Q8BV54</accession>
<dbReference type="InterPro" id="IPR032716">
    <property type="entry name" value="ACC_epsilon"/>
</dbReference>
<evidence type="ECO:0000313" key="3">
    <source>
        <dbReference type="Proteomes" id="UP000185596"/>
    </source>
</evidence>
<dbReference type="AlphaFoldDB" id="A0A1Q8BV54"/>
<dbReference type="Pfam" id="PF13822">
    <property type="entry name" value="ACC_epsilon"/>
    <property type="match status" value="1"/>
</dbReference>
<organism evidence="2 3">
    <name type="scientific">Actinophytocola xanthii</name>
    <dbReference type="NCBI Taxonomy" id="1912961"/>
    <lineage>
        <taxon>Bacteria</taxon>
        <taxon>Bacillati</taxon>
        <taxon>Actinomycetota</taxon>
        <taxon>Actinomycetes</taxon>
        <taxon>Pseudonocardiales</taxon>
        <taxon>Pseudonocardiaceae</taxon>
    </lineage>
</organism>
<dbReference type="Proteomes" id="UP000185596">
    <property type="component" value="Unassembled WGS sequence"/>
</dbReference>
<feature type="region of interest" description="Disordered" evidence="1">
    <location>
        <begin position="38"/>
        <end position="73"/>
    </location>
</feature>
<name>A0A1Q8BV54_9PSEU</name>
<dbReference type="GO" id="GO:0003989">
    <property type="term" value="F:acetyl-CoA carboxylase activity"/>
    <property type="evidence" value="ECO:0007669"/>
    <property type="project" value="InterPro"/>
</dbReference>
<reference evidence="2 3" key="1">
    <citation type="submission" date="2016-12" db="EMBL/GenBank/DDBJ databases">
        <title>The draft genome sequence of Actinophytocola sp. 11-183.</title>
        <authorList>
            <person name="Wang W."/>
            <person name="Yuan L."/>
        </authorList>
    </citation>
    <scope>NUCLEOTIDE SEQUENCE [LARGE SCALE GENOMIC DNA]</scope>
    <source>
        <strain evidence="2 3">11-183</strain>
    </source>
</reference>
<dbReference type="STRING" id="1912961.BU204_36745"/>
<evidence type="ECO:0000256" key="1">
    <source>
        <dbReference type="SAM" id="MobiDB-lite"/>
    </source>
</evidence>
<proteinExistence type="predicted"/>
<sequence length="73" mass="7894">MSAAEADPPTLRVVRGEPSDDELAAVVAVFTALTVEPDERPAENAPRSRWSDRASLVRPPVRHGPGAWRASTF</sequence>
<evidence type="ECO:0000313" key="2">
    <source>
        <dbReference type="EMBL" id="OLF05951.1"/>
    </source>
</evidence>
<gene>
    <name evidence="2" type="ORF">BU204_36745</name>
</gene>
<protein>
    <submittedName>
        <fullName evidence="2">Acetyl-CoA carboxylase biotin carboxyl carrier protein subunit</fullName>
    </submittedName>
</protein>
<keyword evidence="3" id="KW-1185">Reference proteome</keyword>
<dbReference type="OrthoDB" id="4300992at2"/>
<comment type="caution">
    <text evidence="2">The sequence shown here is derived from an EMBL/GenBank/DDBJ whole genome shotgun (WGS) entry which is preliminary data.</text>
</comment>
<dbReference type="GO" id="GO:0004658">
    <property type="term" value="F:propionyl-CoA carboxylase activity"/>
    <property type="evidence" value="ECO:0007669"/>
    <property type="project" value="InterPro"/>
</dbReference>
<dbReference type="EMBL" id="MSIE01000129">
    <property type="protein sequence ID" value="OLF05951.1"/>
    <property type="molecule type" value="Genomic_DNA"/>
</dbReference>
<dbReference type="RefSeq" id="WP_075130405.1">
    <property type="nucleotide sequence ID" value="NZ_MSIE01000129.1"/>
</dbReference>